<proteinExistence type="predicted"/>
<dbReference type="AlphaFoldDB" id="A0A2P8FIA7"/>
<dbReference type="EMBL" id="PYAS01000022">
    <property type="protein sequence ID" value="PSL21426.1"/>
    <property type="molecule type" value="Genomic_DNA"/>
</dbReference>
<reference evidence="1 2" key="1">
    <citation type="submission" date="2018-03" db="EMBL/GenBank/DDBJ databases">
        <title>Genomic Encyclopedia of Archaeal and Bacterial Type Strains, Phase II (KMG-II): from individual species to whole genera.</title>
        <authorList>
            <person name="Goeker M."/>
        </authorList>
    </citation>
    <scope>NUCLEOTIDE SEQUENCE [LARGE SCALE GENOMIC DNA]</scope>
    <source>
        <strain evidence="1 2">DSM 29057</strain>
    </source>
</reference>
<name>A0A2P8FIA7_9BACT</name>
<evidence type="ECO:0000313" key="2">
    <source>
        <dbReference type="Proteomes" id="UP000241964"/>
    </source>
</evidence>
<evidence type="ECO:0000313" key="1">
    <source>
        <dbReference type="EMBL" id="PSL21426.1"/>
    </source>
</evidence>
<protein>
    <submittedName>
        <fullName evidence="1">Uncharacterized protein</fullName>
    </submittedName>
</protein>
<dbReference type="Proteomes" id="UP000241964">
    <property type="component" value="Unassembled WGS sequence"/>
</dbReference>
<comment type="caution">
    <text evidence="1">The sequence shown here is derived from an EMBL/GenBank/DDBJ whole genome shotgun (WGS) entry which is preliminary data.</text>
</comment>
<sequence length="76" mass="8401">MTVASECEISDSGYVCMGRSFVGRINLSRPSFSDEKPKGGVPSTSMLATTAFLRNFSADTLLSQSYKLWHLLVFYP</sequence>
<gene>
    <name evidence="1" type="ORF">CLV60_12243</name>
</gene>
<organism evidence="1 2">
    <name type="scientific">Dyadobacter jiangsuensis</name>
    <dbReference type="NCBI Taxonomy" id="1591085"/>
    <lineage>
        <taxon>Bacteria</taxon>
        <taxon>Pseudomonadati</taxon>
        <taxon>Bacteroidota</taxon>
        <taxon>Cytophagia</taxon>
        <taxon>Cytophagales</taxon>
        <taxon>Spirosomataceae</taxon>
        <taxon>Dyadobacter</taxon>
    </lineage>
</organism>
<keyword evidence="2" id="KW-1185">Reference proteome</keyword>
<accession>A0A2P8FIA7</accession>